<name>A0A0F9F793_9ZZZZ</name>
<reference evidence="1" key="1">
    <citation type="journal article" date="2015" name="Nature">
        <title>Complex archaea that bridge the gap between prokaryotes and eukaryotes.</title>
        <authorList>
            <person name="Spang A."/>
            <person name="Saw J.H."/>
            <person name="Jorgensen S.L."/>
            <person name="Zaremba-Niedzwiedzka K."/>
            <person name="Martijn J."/>
            <person name="Lind A.E."/>
            <person name="van Eijk R."/>
            <person name="Schleper C."/>
            <person name="Guy L."/>
            <person name="Ettema T.J."/>
        </authorList>
    </citation>
    <scope>NUCLEOTIDE SEQUENCE</scope>
</reference>
<protein>
    <recommendedName>
        <fullName evidence="2">Peptidoglycan recognition protein family domain-containing protein</fullName>
    </recommendedName>
</protein>
<dbReference type="GO" id="GO:0009253">
    <property type="term" value="P:peptidoglycan catabolic process"/>
    <property type="evidence" value="ECO:0007669"/>
    <property type="project" value="InterPro"/>
</dbReference>
<dbReference type="Gene3D" id="3.40.80.10">
    <property type="entry name" value="Peptidoglycan recognition protein-like"/>
    <property type="match status" value="1"/>
</dbReference>
<dbReference type="GO" id="GO:0008745">
    <property type="term" value="F:N-acetylmuramoyl-L-alanine amidase activity"/>
    <property type="evidence" value="ECO:0007669"/>
    <property type="project" value="InterPro"/>
</dbReference>
<feature type="non-terminal residue" evidence="1">
    <location>
        <position position="285"/>
    </location>
</feature>
<sequence>MIRISDKVELWSRKEWGAQYSYRLGGGDDPRGGRRFIQKRERTHHFFHHSVIVDLDQTQNVWETDAEVRTNAVVIQNARPDLGGGWNDWPYNFGAYFRPHGKMTIVEGRGGVRSGAHTKYRDVRGVHHNISALATCIAGNTEIAFNIQMYVEALNDWTYYLKHNLGYSTVDQLHPPVGARPGYNTPSDSYGHISVHATACPGSLMYGILPQITFDRPIQEEDDMVDQVARDSIKILVASAHLQEDRLDSHQRKLEHHTAQINFIAAATANQQERLDAMQGSPPPQ</sequence>
<dbReference type="InterPro" id="IPR036505">
    <property type="entry name" value="Amidase/PGRP_sf"/>
</dbReference>
<gene>
    <name evidence="1" type="ORF">LCGC14_2065830</name>
</gene>
<accession>A0A0F9F793</accession>
<proteinExistence type="predicted"/>
<organism evidence="1">
    <name type="scientific">marine sediment metagenome</name>
    <dbReference type="NCBI Taxonomy" id="412755"/>
    <lineage>
        <taxon>unclassified sequences</taxon>
        <taxon>metagenomes</taxon>
        <taxon>ecological metagenomes</taxon>
    </lineage>
</organism>
<dbReference type="EMBL" id="LAZR01024685">
    <property type="protein sequence ID" value="KKL74346.1"/>
    <property type="molecule type" value="Genomic_DNA"/>
</dbReference>
<dbReference type="SUPFAM" id="SSF55846">
    <property type="entry name" value="N-acetylmuramoyl-L-alanine amidase-like"/>
    <property type="match status" value="1"/>
</dbReference>
<comment type="caution">
    <text evidence="1">The sequence shown here is derived from an EMBL/GenBank/DDBJ whole genome shotgun (WGS) entry which is preliminary data.</text>
</comment>
<dbReference type="AlphaFoldDB" id="A0A0F9F793"/>
<evidence type="ECO:0008006" key="2">
    <source>
        <dbReference type="Google" id="ProtNLM"/>
    </source>
</evidence>
<evidence type="ECO:0000313" key="1">
    <source>
        <dbReference type="EMBL" id="KKL74346.1"/>
    </source>
</evidence>